<sequence>MDITPFAPAVPSSIQRNEKSASESTRTDQKTTQPSRDHASTLEMLADTLSDEDLPAPVTVRPPPNRASVARQMLAVNAPEHDDVGSILFKLNASLSQAIGSLATDKRRGEANALPAAEEAVNSDDQQGTEGDTALNQWVRDAQSAVRKLLGERPEDSSSHLPASRGKTGGTAFSDFGAWASQVREFLDKMMETKLTDSAAMDKLFHMMAILTQKLNDLTRKQEQDAAKKELAAAVSAAVVGIVSSAVSTASNVKTTVKNIKTTQRLHNTQTGQREAARKARMEGNTPTGNVQHDRNNSLHAEKVAEQHEVQVRNCEVAIQEANTRLQMQTTLIRAAETLVNRFGDITKAEQMNQARLLDSQARETTFNLNVAMDALKELLRNIQKIMDSLMQLLNQVRSSQEKLTARTP</sequence>
<reference evidence="4" key="1">
    <citation type="submission" date="2023-07" db="EMBL/GenBank/DDBJ databases">
        <title>Structural and functional analysis of rice phyllospheric bacteria for their antimicrobial properties and defense elicitation against blast disease.</title>
        <authorList>
            <person name="Sahu K.P."/>
            <person name="Asharani P."/>
            <person name="Kumar M."/>
            <person name="Reddy B."/>
            <person name="Kumar A."/>
        </authorList>
    </citation>
    <scope>NUCLEOTIDE SEQUENCE [LARGE SCALE GENOMIC DNA]</scope>
    <source>
        <strain evidence="4">OsEp_Plm_30P10</strain>
    </source>
</reference>
<feature type="region of interest" description="Disordered" evidence="2">
    <location>
        <begin position="110"/>
        <end position="135"/>
    </location>
</feature>
<proteinExistence type="predicted"/>
<comment type="caution">
    <text evidence="3">The sequence shown here is derived from an EMBL/GenBank/DDBJ whole genome shotgun (WGS) entry which is preliminary data.</text>
</comment>
<feature type="compositionally biased region" description="Polar residues" evidence="2">
    <location>
        <begin position="123"/>
        <end position="135"/>
    </location>
</feature>
<evidence type="ECO:0000313" key="4">
    <source>
        <dbReference type="Proteomes" id="UP001288620"/>
    </source>
</evidence>
<accession>A0ABU5LHC1</accession>
<protein>
    <submittedName>
        <fullName evidence="3">Uncharacterized protein</fullName>
    </submittedName>
</protein>
<name>A0ABU5LHC1_9GAMM</name>
<feature type="region of interest" description="Disordered" evidence="2">
    <location>
        <begin position="1"/>
        <end position="40"/>
    </location>
</feature>
<keyword evidence="1" id="KW-0175">Coiled coil</keyword>
<keyword evidence="4" id="KW-1185">Reference proteome</keyword>
<feature type="compositionally biased region" description="Basic and acidic residues" evidence="2">
    <location>
        <begin position="16"/>
        <end position="40"/>
    </location>
</feature>
<dbReference type="Proteomes" id="UP001288620">
    <property type="component" value="Unassembled WGS sequence"/>
</dbReference>
<organism evidence="3 4">
    <name type="scientific">Pantoea eucrina</name>
    <dbReference type="NCBI Taxonomy" id="472693"/>
    <lineage>
        <taxon>Bacteria</taxon>
        <taxon>Pseudomonadati</taxon>
        <taxon>Pseudomonadota</taxon>
        <taxon>Gammaproteobacteria</taxon>
        <taxon>Enterobacterales</taxon>
        <taxon>Erwiniaceae</taxon>
        <taxon>Pantoea</taxon>
    </lineage>
</organism>
<feature type="coiled-coil region" evidence="1">
    <location>
        <begin position="373"/>
        <end position="403"/>
    </location>
</feature>
<evidence type="ECO:0000313" key="3">
    <source>
        <dbReference type="EMBL" id="MDZ7279339.1"/>
    </source>
</evidence>
<dbReference type="EMBL" id="JAOBTT010000001">
    <property type="protein sequence ID" value="MDZ7279339.1"/>
    <property type="molecule type" value="Genomic_DNA"/>
</dbReference>
<evidence type="ECO:0000256" key="1">
    <source>
        <dbReference type="SAM" id="Coils"/>
    </source>
</evidence>
<evidence type="ECO:0000256" key="2">
    <source>
        <dbReference type="SAM" id="MobiDB-lite"/>
    </source>
</evidence>
<dbReference type="RefSeq" id="WP_322543196.1">
    <property type="nucleotide sequence ID" value="NZ_JAOBTT010000001.1"/>
</dbReference>
<gene>
    <name evidence="3" type="ORF">N4G40_13825</name>
</gene>